<dbReference type="RefSeq" id="WP_377937273.1">
    <property type="nucleotide sequence ID" value="NZ_JBHUMF010000031.1"/>
</dbReference>
<protein>
    <submittedName>
        <fullName evidence="2">YiiX/YebB-like N1pC/P60 family cysteine hydrolase</fullName>
    </submittedName>
</protein>
<dbReference type="SUPFAM" id="SSF54001">
    <property type="entry name" value="Cysteine proteinases"/>
    <property type="match status" value="1"/>
</dbReference>
<dbReference type="Pfam" id="PF05708">
    <property type="entry name" value="Peptidase_C92"/>
    <property type="match status" value="1"/>
</dbReference>
<evidence type="ECO:0000256" key="1">
    <source>
        <dbReference type="SAM" id="SignalP"/>
    </source>
</evidence>
<dbReference type="Proteomes" id="UP001597506">
    <property type="component" value="Unassembled WGS sequence"/>
</dbReference>
<evidence type="ECO:0000313" key="3">
    <source>
        <dbReference type="Proteomes" id="UP001597506"/>
    </source>
</evidence>
<sequence length="211" mass="23485">MLKKVATIGLISFTLFSGISTVSAKENTNLNTELTKEEKQILKEQRAELRELWDQYPVEINKKDKSSVQAASAQLSGSIGSKGDILMALDSITDHVAIVKDSYTIIEAHPDTDDVAYRSNDFPARYDDIKGLRVSTTYSKKSGAVSYAERQLGEPYTLFTTRNSTDSWYCSKLIWAAYMSQGIDLESTINAMMITPGDLLESPHTSVFYQS</sequence>
<reference evidence="3" key="1">
    <citation type="journal article" date="2019" name="Int. J. Syst. Evol. Microbiol.">
        <title>The Global Catalogue of Microorganisms (GCM) 10K type strain sequencing project: providing services to taxonomists for standard genome sequencing and annotation.</title>
        <authorList>
            <consortium name="The Broad Institute Genomics Platform"/>
            <consortium name="The Broad Institute Genome Sequencing Center for Infectious Disease"/>
            <person name="Wu L."/>
            <person name="Ma J."/>
        </authorList>
    </citation>
    <scope>NUCLEOTIDE SEQUENCE [LARGE SCALE GENOMIC DNA]</scope>
    <source>
        <strain evidence="3">KCTC 3913</strain>
    </source>
</reference>
<feature type="signal peptide" evidence="1">
    <location>
        <begin position="1"/>
        <end position="24"/>
    </location>
</feature>
<feature type="chain" id="PRO_5046873689" evidence="1">
    <location>
        <begin position="25"/>
        <end position="211"/>
    </location>
</feature>
<dbReference type="Gene3D" id="3.90.1720.10">
    <property type="entry name" value="endopeptidase domain like (from Nostoc punctiforme)"/>
    <property type="match status" value="1"/>
</dbReference>
<organism evidence="2 3">
    <name type="scientific">Bacillus seohaeanensis</name>
    <dbReference type="NCBI Taxonomy" id="284580"/>
    <lineage>
        <taxon>Bacteria</taxon>
        <taxon>Bacillati</taxon>
        <taxon>Bacillota</taxon>
        <taxon>Bacilli</taxon>
        <taxon>Bacillales</taxon>
        <taxon>Bacillaceae</taxon>
        <taxon>Bacillus</taxon>
    </lineage>
</organism>
<dbReference type="EMBL" id="JBHUMF010000031">
    <property type="protein sequence ID" value="MFD2682628.1"/>
    <property type="molecule type" value="Genomic_DNA"/>
</dbReference>
<gene>
    <name evidence="2" type="ORF">ACFSUL_17960</name>
</gene>
<comment type="caution">
    <text evidence="2">The sequence shown here is derived from an EMBL/GenBank/DDBJ whole genome shotgun (WGS) entry which is preliminary data.</text>
</comment>
<keyword evidence="3" id="KW-1185">Reference proteome</keyword>
<name>A0ABW5RVD4_9BACI</name>
<keyword evidence="1" id="KW-0732">Signal</keyword>
<proteinExistence type="predicted"/>
<accession>A0ABW5RVD4</accession>
<dbReference type="InterPro" id="IPR038765">
    <property type="entry name" value="Papain-like_cys_pep_sf"/>
</dbReference>
<evidence type="ECO:0000313" key="2">
    <source>
        <dbReference type="EMBL" id="MFD2682628.1"/>
    </source>
</evidence>
<dbReference type="InterPro" id="IPR024453">
    <property type="entry name" value="Peptidase_C92"/>
</dbReference>